<sequence length="1047" mass="116660">MAPKKRTTRSSPTTTTTTTTPMTDAQLKNLIAQGVADVLAERDATRRRNGKDSVTPRKFQVMVALNISISLDVSVKSVRSSFPRVILIDSISVEVPVAPQVGAAAVASPAEVLKLDTHSSSEVDPSESSPPPITVAPMVSTFLCLNDSEVALRSSSPTTSIPEISTTPILPAPSAIVAPSSEPYRALSMRKSVRPLTFHRLALRYSSHHLYHFTSGSSSSHSSSDHSSSGHSSSGDSLSKNTPPDTTDIDLSTPPRFVHPPLARNPWSPAATVISSIHVTRALVPSRSDLLLPRKRFKNSISPEDSVEEDIDTDVLEDIEAYAMAVEVAVDRDVEAGIDVEEGLQDIYEHVMEIPLQRIEDIKTGQRELEARSLIAGERELVYLSRNENPNENDRGARPVAQECTYQDFMKCQPLNFKGTKGVVGLIMWFEKMETVFHINNCPEKYQVKEIMKLMAEVHCLRNKIQKIESELWNLTVKNNNLAAYTQIIQELTMICTKKVLEEEDRVEKFIRGLLDNIQGNVIAAKPTRLQDAVRIANNLMDQKLKGYAVKNAENKMRLKVNQRDNCGQQPPFKRPNVGGHNVARAYTASNNERKPYNGPLPLCNKCKLHHEGPCTVRCGKCNKRVVTFFECGKQGHYRSDCPKLKDQNRGNKVGNKNGVEEAREKSYVLGGGDVNPDSNVIKGTFLLNNHYDFVLFDSGTDRSFVSTTFSTLLDITPDTLDVSYDVEIADKRVFETNTMLRGCTLGLLVNHHAVIVCDEKIVRILCGDEVLIVQGDRGVKGKKSNLSIISCTKTQKYIKRVDFPGLLPTRQVEFQIDLVPGVAPVARAPYRLAPSELQELSDKGFIRPSSSSWGAPVLFVKKKDGSFQMCIDYRELNKLPVKKRYPLPRIDDLYFGKRFTPQQEFSAEQDFWLCISNPTIESSSPPVRVEVPIKLPKVSLVNESLKKLKFQLAQFDSVIKKRTTPNALTEENEDLKAQIQDKVFVITSLKNDLRKLKGKAIVDNAAQIPSATTVAPGMFKLDLEPLAHKLVHNRESNIFYLKHTQE</sequence>
<accession>A0A699GYG2</accession>
<dbReference type="Gene3D" id="3.10.10.10">
    <property type="entry name" value="HIV Type 1 Reverse Transcriptase, subunit A, domain 1"/>
    <property type="match status" value="1"/>
</dbReference>
<feature type="region of interest" description="Disordered" evidence="2">
    <location>
        <begin position="1"/>
        <end position="25"/>
    </location>
</feature>
<evidence type="ECO:0000259" key="3">
    <source>
        <dbReference type="PROSITE" id="PS50158"/>
    </source>
</evidence>
<gene>
    <name evidence="4" type="ORF">Tci_208938</name>
</gene>
<dbReference type="PANTHER" id="PTHR15503:SF45">
    <property type="entry name" value="RNA-DIRECTED DNA POLYMERASE HOMOLOG"/>
    <property type="match status" value="1"/>
</dbReference>
<comment type="caution">
    <text evidence="4">The sequence shown here is derived from an EMBL/GenBank/DDBJ whole genome shotgun (WGS) entry which is preliminary data.</text>
</comment>
<evidence type="ECO:0000313" key="4">
    <source>
        <dbReference type="EMBL" id="GEW36962.1"/>
    </source>
</evidence>
<dbReference type="InterPro" id="IPR043502">
    <property type="entry name" value="DNA/RNA_pol_sf"/>
</dbReference>
<feature type="compositionally biased region" description="Low complexity" evidence="2">
    <location>
        <begin position="9"/>
        <end position="21"/>
    </location>
</feature>
<dbReference type="InterPro" id="IPR001878">
    <property type="entry name" value="Znf_CCHC"/>
</dbReference>
<dbReference type="GO" id="GO:0003676">
    <property type="term" value="F:nucleic acid binding"/>
    <property type="evidence" value="ECO:0007669"/>
    <property type="project" value="InterPro"/>
</dbReference>
<dbReference type="GO" id="GO:0008270">
    <property type="term" value="F:zinc ion binding"/>
    <property type="evidence" value="ECO:0007669"/>
    <property type="project" value="UniProtKB-KW"/>
</dbReference>
<name>A0A699GYG2_TANCI</name>
<feature type="region of interest" description="Disordered" evidence="2">
    <location>
        <begin position="214"/>
        <end position="263"/>
    </location>
</feature>
<evidence type="ECO:0000256" key="1">
    <source>
        <dbReference type="PROSITE-ProRule" id="PRU00047"/>
    </source>
</evidence>
<keyword evidence="1" id="KW-0479">Metal-binding</keyword>
<reference evidence="4" key="1">
    <citation type="journal article" date="2019" name="Sci. Rep.">
        <title>Draft genome of Tanacetum cinerariifolium, the natural source of mosquito coil.</title>
        <authorList>
            <person name="Yamashiro T."/>
            <person name="Shiraishi A."/>
            <person name="Satake H."/>
            <person name="Nakayama K."/>
        </authorList>
    </citation>
    <scope>NUCLEOTIDE SEQUENCE</scope>
</reference>
<protein>
    <recommendedName>
        <fullName evidence="3">CCHC-type domain-containing protein</fullName>
    </recommendedName>
</protein>
<dbReference type="InterPro" id="IPR032567">
    <property type="entry name" value="RTL1-rel"/>
</dbReference>
<keyword evidence="1" id="KW-0863">Zinc-finger</keyword>
<dbReference type="PROSITE" id="PS50158">
    <property type="entry name" value="ZF_CCHC"/>
    <property type="match status" value="1"/>
</dbReference>
<dbReference type="Pfam" id="PF08284">
    <property type="entry name" value="RVP_2"/>
    <property type="match status" value="1"/>
</dbReference>
<dbReference type="AlphaFoldDB" id="A0A699GYG2"/>
<organism evidence="4">
    <name type="scientific">Tanacetum cinerariifolium</name>
    <name type="common">Dalmatian daisy</name>
    <name type="synonym">Chrysanthemum cinerariifolium</name>
    <dbReference type="NCBI Taxonomy" id="118510"/>
    <lineage>
        <taxon>Eukaryota</taxon>
        <taxon>Viridiplantae</taxon>
        <taxon>Streptophyta</taxon>
        <taxon>Embryophyta</taxon>
        <taxon>Tracheophyta</taxon>
        <taxon>Spermatophyta</taxon>
        <taxon>Magnoliopsida</taxon>
        <taxon>eudicotyledons</taxon>
        <taxon>Gunneridae</taxon>
        <taxon>Pentapetalae</taxon>
        <taxon>asterids</taxon>
        <taxon>campanulids</taxon>
        <taxon>Asterales</taxon>
        <taxon>Asteraceae</taxon>
        <taxon>Asteroideae</taxon>
        <taxon>Anthemideae</taxon>
        <taxon>Anthemidinae</taxon>
        <taxon>Tanacetum</taxon>
    </lineage>
</organism>
<feature type="domain" description="CCHC-type" evidence="3">
    <location>
        <begin position="630"/>
        <end position="644"/>
    </location>
</feature>
<keyword evidence="1" id="KW-0862">Zinc</keyword>
<dbReference type="SUPFAM" id="SSF56672">
    <property type="entry name" value="DNA/RNA polymerases"/>
    <property type="match status" value="1"/>
</dbReference>
<dbReference type="PANTHER" id="PTHR15503">
    <property type="entry name" value="LDOC1 RELATED"/>
    <property type="match status" value="1"/>
</dbReference>
<proteinExistence type="predicted"/>
<evidence type="ECO:0000256" key="2">
    <source>
        <dbReference type="SAM" id="MobiDB-lite"/>
    </source>
</evidence>
<feature type="compositionally biased region" description="Low complexity" evidence="2">
    <location>
        <begin position="215"/>
        <end position="237"/>
    </location>
</feature>
<dbReference type="EMBL" id="BKCJ010055561">
    <property type="protein sequence ID" value="GEW36962.1"/>
    <property type="molecule type" value="Genomic_DNA"/>
</dbReference>